<evidence type="ECO:0000313" key="12">
    <source>
        <dbReference type="Proteomes" id="UP001244341"/>
    </source>
</evidence>
<keyword evidence="1" id="KW-0479">Metal-binding</keyword>
<evidence type="ECO:0000256" key="7">
    <source>
        <dbReference type="ARBA" id="ARBA00023014"/>
    </source>
</evidence>
<proteinExistence type="predicted"/>
<dbReference type="Pfam" id="PF13307">
    <property type="entry name" value="Helicase_C_2"/>
    <property type="match status" value="1"/>
</dbReference>
<keyword evidence="5" id="KW-0067">ATP-binding</keyword>
<evidence type="ECO:0000256" key="5">
    <source>
        <dbReference type="ARBA" id="ARBA00022840"/>
    </source>
</evidence>
<name>A0ABY8TM67_TETOB</name>
<dbReference type="SMART" id="SM00491">
    <property type="entry name" value="HELICc2"/>
    <property type="match status" value="1"/>
</dbReference>
<keyword evidence="3" id="KW-0378">Hydrolase</keyword>
<dbReference type="InterPro" id="IPR027417">
    <property type="entry name" value="P-loop_NTPase"/>
</dbReference>
<dbReference type="Proteomes" id="UP001244341">
    <property type="component" value="Chromosome 2b"/>
</dbReference>
<dbReference type="InterPro" id="IPR006554">
    <property type="entry name" value="Helicase-like_DEXD_c2"/>
</dbReference>
<sequence>MNQVLKAIDHAENALLEAPTGCGKTLSLLCGALAWQTAQKQKKLAAEHKAEQQRKAAAEAAGPAGDAKPNCLAPIKSCADAAGGGAGDPSSCDSADGAQVSSEDEPVVVPKIYYATRTHSQIAQVVRELKRTTYRPKMAVLGSRPHYCINKAVIRTGNIDGECEKLLKEEERGCAYKKAAATITHGLVRVHDIEDLARIGTRHKACPYFAARHLADSAELVFCPYSYLLDPNIRRATKVAAADAILIFDEAHNIEDQAREAGSTELDLEVLMATCLALKQAAEFSSEADNYLPLADAVAQVVEWMQLLAERGTESAGFKSTGFERFERVWTGQQMLSALSEAGLGMQEVEHLWAVYERARAAEEKAGFSTEGEAGAQPVPSNVKSPKAGGPALGCVSSLLTVLRLMYGNYSEAPPQQQQQQQQPEVDPATGQPLQAKCLAPAGDYVPDYRLAVQMWVPREQSKPRGGRRGAFEAAPSSSRWGLALCLWCLNPAVVFRSLSEVARSVLLTSGTLSPLDSFSGELGLNFHIKLEAPHVVDMHKQVMARVVSHGPDGRLLNATFREADKLEYQDSLGQLALAVAGTVPDGVLLFLPSYSLMDKLRERWKVTGVWGQLQRLKQIVPEPRKAGDEFDAAIAQYYKAVAEGRGGLFMAVCRGKASEGIDFADGNARCVMIVGIPFPNVKDSKVGLKKDYNSSAAAASAAAGRGGSSSSGWCGGRPGGAAAAGGGAAAAPPRLLTGDSWYSQQAFRALNQAVGRCIRHRLDYGAILLVDERFRQPRHQACLSKWVRGAIGPASNTQELLADLKGFFAGLAANPPGGGAALSTKPHHVPGELQLVKGDSWRAAGQTAATAAAAA</sequence>
<evidence type="ECO:0000313" key="11">
    <source>
        <dbReference type="EMBL" id="WIA10207.1"/>
    </source>
</evidence>
<keyword evidence="12" id="KW-1185">Reference proteome</keyword>
<keyword evidence="6" id="KW-0408">Iron</keyword>
<protein>
    <recommendedName>
        <fullName evidence="10">Helicase ATP-binding domain-containing protein</fullName>
    </recommendedName>
</protein>
<organism evidence="11 12">
    <name type="scientific">Tetradesmus obliquus</name>
    <name type="common">Green alga</name>
    <name type="synonym">Acutodesmus obliquus</name>
    <dbReference type="NCBI Taxonomy" id="3088"/>
    <lineage>
        <taxon>Eukaryota</taxon>
        <taxon>Viridiplantae</taxon>
        <taxon>Chlorophyta</taxon>
        <taxon>core chlorophytes</taxon>
        <taxon>Chlorophyceae</taxon>
        <taxon>CS clade</taxon>
        <taxon>Sphaeropleales</taxon>
        <taxon>Scenedesmaceae</taxon>
        <taxon>Tetradesmus</taxon>
    </lineage>
</organism>
<dbReference type="SUPFAM" id="SSF52540">
    <property type="entry name" value="P-loop containing nucleoside triphosphate hydrolases"/>
    <property type="match status" value="1"/>
</dbReference>
<evidence type="ECO:0000256" key="9">
    <source>
        <dbReference type="SAM" id="MobiDB-lite"/>
    </source>
</evidence>
<keyword evidence="8" id="KW-0413">Isomerase</keyword>
<feature type="region of interest" description="Disordered" evidence="9">
    <location>
        <begin position="367"/>
        <end position="389"/>
    </location>
</feature>
<dbReference type="Pfam" id="PF06733">
    <property type="entry name" value="DEAD_2"/>
    <property type="match status" value="1"/>
</dbReference>
<dbReference type="PANTHER" id="PTHR11472:SF47">
    <property type="entry name" value="FANCONI ANEMIA GROUP J PROTEIN"/>
    <property type="match status" value="1"/>
</dbReference>
<dbReference type="CDD" id="cd18788">
    <property type="entry name" value="SF2_C_XPD"/>
    <property type="match status" value="1"/>
</dbReference>
<dbReference type="InterPro" id="IPR045028">
    <property type="entry name" value="DinG/Rad3-like"/>
</dbReference>
<evidence type="ECO:0000256" key="6">
    <source>
        <dbReference type="ARBA" id="ARBA00023004"/>
    </source>
</evidence>
<feature type="region of interest" description="Disordered" evidence="9">
    <location>
        <begin position="46"/>
        <end position="67"/>
    </location>
</feature>
<dbReference type="InterPro" id="IPR006555">
    <property type="entry name" value="ATP-dep_Helicase_C"/>
</dbReference>
<gene>
    <name evidence="11" type="ORF">OEZ85_010410</name>
</gene>
<feature type="compositionally biased region" description="Basic and acidic residues" evidence="9">
    <location>
        <begin position="46"/>
        <end position="57"/>
    </location>
</feature>
<evidence type="ECO:0000256" key="2">
    <source>
        <dbReference type="ARBA" id="ARBA00022741"/>
    </source>
</evidence>
<dbReference type="EMBL" id="CP126209">
    <property type="protein sequence ID" value="WIA10207.1"/>
    <property type="molecule type" value="Genomic_DNA"/>
</dbReference>
<keyword evidence="7" id="KW-0411">Iron-sulfur</keyword>
<dbReference type="InterPro" id="IPR014013">
    <property type="entry name" value="Helic_SF1/SF2_ATP-bd_DinG/Rad3"/>
</dbReference>
<dbReference type="Gene3D" id="3.40.50.300">
    <property type="entry name" value="P-loop containing nucleotide triphosphate hydrolases"/>
    <property type="match status" value="2"/>
</dbReference>
<dbReference type="PANTHER" id="PTHR11472">
    <property type="entry name" value="DNA REPAIR DEAD HELICASE RAD3/XP-D SUBFAMILY MEMBER"/>
    <property type="match status" value="1"/>
</dbReference>
<feature type="compositionally biased region" description="Low complexity" evidence="9">
    <location>
        <begin position="58"/>
        <end position="67"/>
    </location>
</feature>
<keyword evidence="4" id="KW-0347">Helicase</keyword>
<evidence type="ECO:0000256" key="1">
    <source>
        <dbReference type="ARBA" id="ARBA00022723"/>
    </source>
</evidence>
<keyword evidence="2" id="KW-0547">Nucleotide-binding</keyword>
<dbReference type="PROSITE" id="PS51193">
    <property type="entry name" value="HELICASE_ATP_BIND_2"/>
    <property type="match status" value="1"/>
</dbReference>
<feature type="domain" description="Helicase ATP-binding" evidence="10">
    <location>
        <begin position="1"/>
        <end position="296"/>
    </location>
</feature>
<evidence type="ECO:0000259" key="10">
    <source>
        <dbReference type="PROSITE" id="PS51193"/>
    </source>
</evidence>
<accession>A0ABY8TM67</accession>
<dbReference type="SMART" id="SM00488">
    <property type="entry name" value="DEXDc2"/>
    <property type="match status" value="1"/>
</dbReference>
<dbReference type="InterPro" id="IPR010614">
    <property type="entry name" value="RAD3-like_helicase_DEAD"/>
</dbReference>
<evidence type="ECO:0000256" key="8">
    <source>
        <dbReference type="ARBA" id="ARBA00023235"/>
    </source>
</evidence>
<evidence type="ECO:0000256" key="3">
    <source>
        <dbReference type="ARBA" id="ARBA00022801"/>
    </source>
</evidence>
<evidence type="ECO:0000256" key="4">
    <source>
        <dbReference type="ARBA" id="ARBA00022806"/>
    </source>
</evidence>
<reference evidence="11 12" key="1">
    <citation type="submission" date="2023-05" db="EMBL/GenBank/DDBJ databases">
        <title>A 100% complete, gapless, phased diploid assembly of the Scenedesmus obliquus UTEX 3031 genome.</title>
        <authorList>
            <person name="Biondi T.C."/>
            <person name="Hanschen E.R."/>
            <person name="Kwon T."/>
            <person name="Eng W."/>
            <person name="Kruse C.P.S."/>
            <person name="Koehler S.I."/>
            <person name="Kunde Y."/>
            <person name="Gleasner C.D."/>
            <person name="You Mak K.T."/>
            <person name="Polle J."/>
            <person name="Hovde B.T."/>
            <person name="Starkenburg S.R."/>
        </authorList>
    </citation>
    <scope>NUCLEOTIDE SEQUENCE [LARGE SCALE GENOMIC DNA]</scope>
    <source>
        <strain evidence="11 12">DOE0152z</strain>
    </source>
</reference>